<sequence>MDNQVNLIELVQCAGWKPLDFAWCVALKWLWVNLNLNRNLAPPGTMLLTTSTPHHGPEDVTTAATLPRSSPLRRC</sequence>
<dbReference type="Proteomes" id="UP000594638">
    <property type="component" value="Unassembled WGS sequence"/>
</dbReference>
<comment type="caution">
    <text evidence="2">The sequence shown here is derived from an EMBL/GenBank/DDBJ whole genome shotgun (WGS) entry which is preliminary data.</text>
</comment>
<evidence type="ECO:0000313" key="3">
    <source>
        <dbReference type="Proteomes" id="UP000594638"/>
    </source>
</evidence>
<evidence type="ECO:0000256" key="1">
    <source>
        <dbReference type="SAM" id="MobiDB-lite"/>
    </source>
</evidence>
<name>A0A8S0UT62_OLEEU</name>
<keyword evidence="3" id="KW-1185">Reference proteome</keyword>
<dbReference type="EMBL" id="CACTIH010009031">
    <property type="protein sequence ID" value="CAA3019817.1"/>
    <property type="molecule type" value="Genomic_DNA"/>
</dbReference>
<evidence type="ECO:0000313" key="2">
    <source>
        <dbReference type="EMBL" id="CAA3019817.1"/>
    </source>
</evidence>
<accession>A0A8S0UT62</accession>
<proteinExistence type="predicted"/>
<reference evidence="2 3" key="1">
    <citation type="submission" date="2019-12" db="EMBL/GenBank/DDBJ databases">
        <authorList>
            <person name="Alioto T."/>
            <person name="Alioto T."/>
            <person name="Gomez Garrido J."/>
        </authorList>
    </citation>
    <scope>NUCLEOTIDE SEQUENCE [LARGE SCALE GENOMIC DNA]</scope>
</reference>
<dbReference type="Gramene" id="OE9A085463T1">
    <property type="protein sequence ID" value="OE9A085463C1"/>
    <property type="gene ID" value="OE9A085463"/>
</dbReference>
<feature type="region of interest" description="Disordered" evidence="1">
    <location>
        <begin position="48"/>
        <end position="75"/>
    </location>
</feature>
<gene>
    <name evidence="2" type="ORF">OLEA9_A085463</name>
</gene>
<protein>
    <submittedName>
        <fullName evidence="2">Uncharacterized protein</fullName>
    </submittedName>
</protein>
<dbReference type="AlphaFoldDB" id="A0A8S0UT62"/>
<organism evidence="2 3">
    <name type="scientific">Olea europaea subsp. europaea</name>
    <dbReference type="NCBI Taxonomy" id="158383"/>
    <lineage>
        <taxon>Eukaryota</taxon>
        <taxon>Viridiplantae</taxon>
        <taxon>Streptophyta</taxon>
        <taxon>Embryophyta</taxon>
        <taxon>Tracheophyta</taxon>
        <taxon>Spermatophyta</taxon>
        <taxon>Magnoliopsida</taxon>
        <taxon>eudicotyledons</taxon>
        <taxon>Gunneridae</taxon>
        <taxon>Pentapetalae</taxon>
        <taxon>asterids</taxon>
        <taxon>lamiids</taxon>
        <taxon>Lamiales</taxon>
        <taxon>Oleaceae</taxon>
        <taxon>Oleeae</taxon>
        <taxon>Olea</taxon>
    </lineage>
</organism>